<evidence type="ECO:0000256" key="10">
    <source>
        <dbReference type="ARBA" id="ARBA00045449"/>
    </source>
</evidence>
<dbReference type="Proteomes" id="UP001176941">
    <property type="component" value="Unassembled WGS sequence"/>
</dbReference>
<organism evidence="12 13">
    <name type="scientific">Rangifer tarandus platyrhynchus</name>
    <name type="common">Svalbard reindeer</name>
    <dbReference type="NCBI Taxonomy" id="3082113"/>
    <lineage>
        <taxon>Eukaryota</taxon>
        <taxon>Metazoa</taxon>
        <taxon>Chordata</taxon>
        <taxon>Craniata</taxon>
        <taxon>Vertebrata</taxon>
        <taxon>Euteleostomi</taxon>
        <taxon>Mammalia</taxon>
        <taxon>Eutheria</taxon>
        <taxon>Laurasiatheria</taxon>
        <taxon>Artiodactyla</taxon>
        <taxon>Ruminantia</taxon>
        <taxon>Pecora</taxon>
        <taxon>Cervidae</taxon>
        <taxon>Odocoileinae</taxon>
        <taxon>Rangifer</taxon>
    </lineage>
</organism>
<comment type="function">
    <text evidence="10">In unstressed cells, promotes SIAH1-mediated polyubiquitination and degradation of the serine/threonine-protein kinase HIPK2, probably by acting as a loading factor that potentiates complex formation between HIPK2 and ubiquitin ligase SIAH1. In response to DNA damage, localizes to the nucleus following phosphorylation by HIPK2 and modulates the expression of a subset of TP53/p53 target genes by binding to TP53 at target gene promoters. This limits the expression of a number of cell death-mediating TP53 target genes, reducing DNA damage-induced cell death. Enhances the binding of transcription factor TCF7L2/TCF4, a Wnt signaling pathway effector, to the promoters of target genes. Plays a role in stress granule formation.</text>
</comment>
<protein>
    <recommendedName>
        <fullName evidence="3">DAZ-associated protein 2</fullName>
    </recommendedName>
    <alternativeName>
        <fullName evidence="8">Deleted in azoospermia-associated protein 2</fullName>
    </alternativeName>
    <alternativeName>
        <fullName evidence="9">Proline-rich transcript in brain protein</fullName>
    </alternativeName>
</protein>
<keyword evidence="4" id="KW-0963">Cytoplasm</keyword>
<name>A0ABN8XME8_RANTA</name>
<evidence type="ECO:0000256" key="2">
    <source>
        <dbReference type="ARBA" id="ARBA00004324"/>
    </source>
</evidence>
<dbReference type="InterPro" id="IPR022730">
    <property type="entry name" value="DAZ_assoc-2"/>
</dbReference>
<gene>
    <name evidence="12" type="ORF">MRATA1EN1_LOCUS32243</name>
</gene>
<evidence type="ECO:0000256" key="3">
    <source>
        <dbReference type="ARBA" id="ARBA00014066"/>
    </source>
</evidence>
<evidence type="ECO:0000256" key="1">
    <source>
        <dbReference type="ARBA" id="ARBA00004210"/>
    </source>
</evidence>
<reference evidence="12" key="1">
    <citation type="submission" date="2023-04" db="EMBL/GenBank/DDBJ databases">
        <authorList>
            <consortium name="ELIXIR-Norway"/>
        </authorList>
    </citation>
    <scope>NUCLEOTIDE SEQUENCE [LARGE SCALE GENOMIC DNA]</scope>
</reference>
<dbReference type="Pfam" id="PF11029">
    <property type="entry name" value="DAZAP2"/>
    <property type="match status" value="1"/>
</dbReference>
<sequence length="221" mass="24528">MNSKGQYPTQPTYPVQPPGNPVYPQTLHLPQAPPYTDAPPAYSELYRPSFVHPGAATVPTMSAAFPGASLYLPMAQSVAVGPLGSTIPMAYYPVGPIYPPGSTIWSWRYCWKHSSSSPWMPSQCCSAGSHAGSQCPRNSAEGKLLHGWLRWWLHHLVKNQGHLYAGKDITYLQHFSQCNCFSHINLKLQFRHMLLGCLSGAQTFRHFSNLIRNHVMVAVPL</sequence>
<evidence type="ECO:0000256" key="8">
    <source>
        <dbReference type="ARBA" id="ARBA00032174"/>
    </source>
</evidence>
<evidence type="ECO:0000256" key="5">
    <source>
        <dbReference type="ARBA" id="ARBA00022553"/>
    </source>
</evidence>
<evidence type="ECO:0000256" key="6">
    <source>
        <dbReference type="ARBA" id="ARBA00022843"/>
    </source>
</evidence>
<evidence type="ECO:0000256" key="11">
    <source>
        <dbReference type="SAM" id="MobiDB-lite"/>
    </source>
</evidence>
<evidence type="ECO:0000256" key="7">
    <source>
        <dbReference type="ARBA" id="ARBA00023242"/>
    </source>
</evidence>
<dbReference type="PANTHER" id="PTHR31638">
    <property type="entry name" value="DAZ-ASSOCIATED PROTEIN 2"/>
    <property type="match status" value="1"/>
</dbReference>
<evidence type="ECO:0000256" key="9">
    <source>
        <dbReference type="ARBA" id="ARBA00034352"/>
    </source>
</evidence>
<feature type="compositionally biased region" description="Low complexity" evidence="11">
    <location>
        <begin position="1"/>
        <end position="13"/>
    </location>
</feature>
<dbReference type="PANTHER" id="PTHR31638:SF3">
    <property type="entry name" value="DAZ-ASSOCIATED PROTEIN 2"/>
    <property type="match status" value="1"/>
</dbReference>
<comment type="subcellular location">
    <subcellularLocation>
        <location evidence="1">Cytoplasm</location>
        <location evidence="1">Stress granule</location>
    </subcellularLocation>
    <subcellularLocation>
        <location evidence="2">Nucleus speckle</location>
    </subcellularLocation>
</comment>
<keyword evidence="13" id="KW-1185">Reference proteome</keyword>
<evidence type="ECO:0000256" key="4">
    <source>
        <dbReference type="ARBA" id="ARBA00022490"/>
    </source>
</evidence>
<comment type="caution">
    <text evidence="12">The sequence shown here is derived from an EMBL/GenBank/DDBJ whole genome shotgun (WGS) entry which is preliminary data.</text>
</comment>
<evidence type="ECO:0000313" key="12">
    <source>
        <dbReference type="EMBL" id="CAI9150625.1"/>
    </source>
</evidence>
<keyword evidence="5" id="KW-0597">Phosphoprotein</keyword>
<evidence type="ECO:0000313" key="13">
    <source>
        <dbReference type="Proteomes" id="UP001176941"/>
    </source>
</evidence>
<keyword evidence="6" id="KW-0832">Ubl conjugation</keyword>
<keyword evidence="7" id="KW-0539">Nucleus</keyword>
<accession>A0ABN8XME8</accession>
<feature type="region of interest" description="Disordered" evidence="11">
    <location>
        <begin position="1"/>
        <end position="20"/>
    </location>
</feature>
<dbReference type="EMBL" id="CATKSN020000973">
    <property type="protein sequence ID" value="CAI9150625.1"/>
    <property type="molecule type" value="Genomic_DNA"/>
</dbReference>
<proteinExistence type="predicted"/>